<dbReference type="EMBL" id="WIXK01000002">
    <property type="protein sequence ID" value="MQY41933.1"/>
    <property type="molecule type" value="Genomic_DNA"/>
</dbReference>
<dbReference type="PANTHER" id="PTHR38776:SF1">
    <property type="entry name" value="MLTA-INTERACTING PROTEIN-RELATED"/>
    <property type="match status" value="1"/>
</dbReference>
<feature type="signal peptide" evidence="6">
    <location>
        <begin position="1"/>
        <end position="27"/>
    </location>
</feature>
<name>A0A844ANK8_9RHOB</name>
<dbReference type="InterPro" id="IPR010583">
    <property type="entry name" value="MipA"/>
</dbReference>
<comment type="subcellular location">
    <subcellularLocation>
        <location evidence="1">Cell outer membrane</location>
    </subcellularLocation>
</comment>
<feature type="chain" id="PRO_5032521864" description="MltA-interacting protein MipA" evidence="6">
    <location>
        <begin position="28"/>
        <end position="285"/>
    </location>
</feature>
<evidence type="ECO:0000256" key="2">
    <source>
        <dbReference type="ARBA" id="ARBA00005722"/>
    </source>
</evidence>
<evidence type="ECO:0000256" key="4">
    <source>
        <dbReference type="ARBA" id="ARBA00023136"/>
    </source>
</evidence>
<dbReference type="PANTHER" id="PTHR38776">
    <property type="entry name" value="MLTA-INTERACTING PROTEIN-RELATED"/>
    <property type="match status" value="1"/>
</dbReference>
<dbReference type="Pfam" id="PF06629">
    <property type="entry name" value="MipA"/>
    <property type="match status" value="1"/>
</dbReference>
<proteinExistence type="inferred from homology"/>
<keyword evidence="5" id="KW-0998">Cell outer membrane</keyword>
<evidence type="ECO:0000256" key="3">
    <source>
        <dbReference type="ARBA" id="ARBA00022729"/>
    </source>
</evidence>
<keyword evidence="3 6" id="KW-0732">Signal</keyword>
<reference evidence="7 8" key="1">
    <citation type="submission" date="2019-10" db="EMBL/GenBank/DDBJ databases">
        <title>Epibacterium sp. nov., isolated from seawater.</title>
        <authorList>
            <person name="Zhang X."/>
            <person name="Li N."/>
        </authorList>
    </citation>
    <scope>NUCLEOTIDE SEQUENCE [LARGE SCALE GENOMIC DNA]</scope>
    <source>
        <strain evidence="7 8">SM1969</strain>
    </source>
</reference>
<evidence type="ECO:0000313" key="7">
    <source>
        <dbReference type="EMBL" id="MQY41933.1"/>
    </source>
</evidence>
<comment type="similarity">
    <text evidence="2">Belongs to the MipA/OmpV family.</text>
</comment>
<evidence type="ECO:0000256" key="1">
    <source>
        <dbReference type="ARBA" id="ARBA00004442"/>
    </source>
</evidence>
<comment type="caution">
    <text evidence="7">The sequence shown here is derived from an EMBL/GenBank/DDBJ whole genome shotgun (WGS) entry which is preliminary data.</text>
</comment>
<protein>
    <recommendedName>
        <fullName evidence="9">MltA-interacting protein MipA</fullName>
    </recommendedName>
</protein>
<dbReference type="GO" id="GO:0009279">
    <property type="term" value="C:cell outer membrane"/>
    <property type="evidence" value="ECO:0007669"/>
    <property type="project" value="UniProtKB-SubCell"/>
</dbReference>
<evidence type="ECO:0000313" key="8">
    <source>
        <dbReference type="Proteomes" id="UP000436694"/>
    </source>
</evidence>
<organism evidence="7 8">
    <name type="scientific">Tritonibacter aquimaris</name>
    <dbReference type="NCBI Taxonomy" id="2663379"/>
    <lineage>
        <taxon>Bacteria</taxon>
        <taxon>Pseudomonadati</taxon>
        <taxon>Pseudomonadota</taxon>
        <taxon>Alphaproteobacteria</taxon>
        <taxon>Rhodobacterales</taxon>
        <taxon>Paracoccaceae</taxon>
        <taxon>Tritonibacter</taxon>
    </lineage>
</organism>
<evidence type="ECO:0008006" key="9">
    <source>
        <dbReference type="Google" id="ProtNLM"/>
    </source>
</evidence>
<dbReference type="AlphaFoldDB" id="A0A844ANK8"/>
<dbReference type="Proteomes" id="UP000436694">
    <property type="component" value="Unassembled WGS sequence"/>
</dbReference>
<keyword evidence="8" id="KW-1185">Reference proteome</keyword>
<sequence length="285" mass="29824">MKPRSHSLWAATAFGLSAATLASQASAQDIGQYVADQGQYIAEAEHQSDWEFSLGAGVGYVPEYQGSDKYEAVAFPTFEITWRDAITFSGEGLSATVYERDSFSFSATLGYGGGREESDSDYLNGLGDIEDGTILALGAELDLGASVAATADVHKFMDGSKGTVVSLGVQSAIPLGAGRGLRSSPSQIGMMLIGGLSVDWADDDYNQSFFGVSSTQSASSGLRQYTAESGLNSVNAEVGFIKPLGGNWGLTGMVQYSQLLGDAADSPIVKSKNNYGAVLLVGYSF</sequence>
<evidence type="ECO:0000256" key="6">
    <source>
        <dbReference type="SAM" id="SignalP"/>
    </source>
</evidence>
<accession>A0A844ANK8</accession>
<evidence type="ECO:0000256" key="5">
    <source>
        <dbReference type="ARBA" id="ARBA00023237"/>
    </source>
</evidence>
<dbReference type="RefSeq" id="WP_153545630.1">
    <property type="nucleotide sequence ID" value="NZ_WIXK01000002.1"/>
</dbReference>
<keyword evidence="4" id="KW-0472">Membrane</keyword>
<gene>
    <name evidence="7" type="ORF">GG681_04725</name>
</gene>